<evidence type="ECO:0000313" key="2">
    <source>
        <dbReference type="Proteomes" id="UP000055019"/>
    </source>
</evidence>
<accession>A0A158L358</accession>
<protein>
    <submittedName>
        <fullName evidence="1">Uncharacterized protein</fullName>
    </submittedName>
</protein>
<sequence>MCISLSPVTLDYESERVIPAIIDQSSAQLRGRDFPLVRTLVGAAPAQANSHLQRLTIGYLHTQKLRNCGACLCAVIAQDRVAALC</sequence>
<name>A0A158L358_9BURK</name>
<dbReference type="AlphaFoldDB" id="A0A158L358"/>
<gene>
    <name evidence="1" type="ORF">AWB74_08272</name>
</gene>
<proteinExistence type="predicted"/>
<dbReference type="EMBL" id="FCOM02000102">
    <property type="protein sequence ID" value="SAL87804.1"/>
    <property type="molecule type" value="Genomic_DNA"/>
</dbReference>
<keyword evidence="2" id="KW-1185">Reference proteome</keyword>
<evidence type="ECO:0000313" key="1">
    <source>
        <dbReference type="EMBL" id="SAL87804.1"/>
    </source>
</evidence>
<comment type="caution">
    <text evidence="1">The sequence shown here is derived from an EMBL/GenBank/DDBJ whole genome shotgun (WGS) entry which is preliminary data.</text>
</comment>
<reference evidence="1" key="1">
    <citation type="submission" date="2016-01" db="EMBL/GenBank/DDBJ databases">
        <authorList>
            <person name="Peeters C."/>
        </authorList>
    </citation>
    <scope>NUCLEOTIDE SEQUENCE [LARGE SCALE GENOMIC DNA]</scope>
    <source>
        <strain evidence="1">LMG 29317</strain>
    </source>
</reference>
<dbReference type="RefSeq" id="WP_061152358.1">
    <property type="nucleotide sequence ID" value="NZ_FCOM02000102.1"/>
</dbReference>
<organism evidence="1 2">
    <name type="scientific">Caballeronia arvi</name>
    <dbReference type="NCBI Taxonomy" id="1777135"/>
    <lineage>
        <taxon>Bacteria</taxon>
        <taxon>Pseudomonadati</taxon>
        <taxon>Pseudomonadota</taxon>
        <taxon>Betaproteobacteria</taxon>
        <taxon>Burkholderiales</taxon>
        <taxon>Burkholderiaceae</taxon>
        <taxon>Caballeronia</taxon>
    </lineage>
</organism>
<dbReference type="Proteomes" id="UP000055019">
    <property type="component" value="Unassembled WGS sequence"/>
</dbReference>